<sequence>MPSQATLKKKTPAERGRVLDAYNAGRDWRKVARLNGFKRSTAEYLVSHGRVEDLRRGGARNVKVTPEIKEALEGYLNECCTYTLRTLQEFIRTDFNVNLSTSTISRHLLDMLYTVKQVSRILVCFMILMLNQTRILHNGCTDTH</sequence>
<gene>
    <name evidence="1" type="ORF">Pfra01_002763900</name>
</gene>
<dbReference type="Proteomes" id="UP001165121">
    <property type="component" value="Unassembled WGS sequence"/>
</dbReference>
<dbReference type="SUPFAM" id="SSF46689">
    <property type="entry name" value="Homeodomain-like"/>
    <property type="match status" value="1"/>
</dbReference>
<organism evidence="1 2">
    <name type="scientific">Phytophthora fragariaefolia</name>
    <dbReference type="NCBI Taxonomy" id="1490495"/>
    <lineage>
        <taxon>Eukaryota</taxon>
        <taxon>Sar</taxon>
        <taxon>Stramenopiles</taxon>
        <taxon>Oomycota</taxon>
        <taxon>Peronosporomycetes</taxon>
        <taxon>Peronosporales</taxon>
        <taxon>Peronosporaceae</taxon>
        <taxon>Phytophthora</taxon>
    </lineage>
</organism>
<dbReference type="EMBL" id="BSXT01006914">
    <property type="protein sequence ID" value="GMF63280.1"/>
    <property type="molecule type" value="Genomic_DNA"/>
</dbReference>
<accession>A0A9W7D7W5</accession>
<keyword evidence="2" id="KW-1185">Reference proteome</keyword>
<dbReference type="AlphaFoldDB" id="A0A9W7D7W5"/>
<proteinExistence type="predicted"/>
<dbReference type="OrthoDB" id="88767at2759"/>
<name>A0A9W7D7W5_9STRA</name>
<evidence type="ECO:0000313" key="2">
    <source>
        <dbReference type="Proteomes" id="UP001165121"/>
    </source>
</evidence>
<evidence type="ECO:0000313" key="1">
    <source>
        <dbReference type="EMBL" id="GMF63280.1"/>
    </source>
</evidence>
<comment type="caution">
    <text evidence="1">The sequence shown here is derived from an EMBL/GenBank/DDBJ whole genome shotgun (WGS) entry which is preliminary data.</text>
</comment>
<dbReference type="InterPro" id="IPR009057">
    <property type="entry name" value="Homeodomain-like_sf"/>
</dbReference>
<protein>
    <submittedName>
        <fullName evidence="1">Unnamed protein product</fullName>
    </submittedName>
</protein>
<reference evidence="1" key="1">
    <citation type="submission" date="2023-04" db="EMBL/GenBank/DDBJ databases">
        <title>Phytophthora fragariaefolia NBRC 109709.</title>
        <authorList>
            <person name="Ichikawa N."/>
            <person name="Sato H."/>
            <person name="Tonouchi N."/>
        </authorList>
    </citation>
    <scope>NUCLEOTIDE SEQUENCE</scope>
    <source>
        <strain evidence="1">NBRC 109709</strain>
    </source>
</reference>